<name>A0A8T3CK00_9TELE</name>
<accession>A0A8T3CK00</accession>
<dbReference type="EMBL" id="JAERUA010000024">
    <property type="protein sequence ID" value="KAI1883055.1"/>
    <property type="molecule type" value="Genomic_DNA"/>
</dbReference>
<evidence type="ECO:0000256" key="1">
    <source>
        <dbReference type="SAM" id="Coils"/>
    </source>
</evidence>
<dbReference type="GO" id="GO:0007098">
    <property type="term" value="P:centrosome cycle"/>
    <property type="evidence" value="ECO:0007669"/>
    <property type="project" value="TreeGrafter"/>
</dbReference>
<dbReference type="AlphaFoldDB" id="A0A8T3CK00"/>
<dbReference type="Pfam" id="PF14817">
    <property type="entry name" value="HAUS5"/>
    <property type="match status" value="1"/>
</dbReference>
<evidence type="ECO:0000313" key="3">
    <source>
        <dbReference type="Proteomes" id="UP000829720"/>
    </source>
</evidence>
<gene>
    <name evidence="2" type="ORF">AGOR_G00241310</name>
</gene>
<dbReference type="Proteomes" id="UP000829720">
    <property type="component" value="Unassembled WGS sequence"/>
</dbReference>
<evidence type="ECO:0000313" key="2">
    <source>
        <dbReference type="EMBL" id="KAI1883055.1"/>
    </source>
</evidence>
<protein>
    <recommendedName>
        <fullName evidence="4">HAUS augmin-like complex subunit 5</fullName>
    </recommendedName>
</protein>
<dbReference type="InterPro" id="IPR029131">
    <property type="entry name" value="HAUS5"/>
</dbReference>
<keyword evidence="3" id="KW-1185">Reference proteome</keyword>
<evidence type="ECO:0008006" key="4">
    <source>
        <dbReference type="Google" id="ProtNLM"/>
    </source>
</evidence>
<feature type="coiled-coil region" evidence="1">
    <location>
        <begin position="79"/>
        <end position="113"/>
    </location>
</feature>
<dbReference type="GO" id="GO:0005813">
    <property type="term" value="C:centrosome"/>
    <property type="evidence" value="ECO:0007669"/>
    <property type="project" value="TreeGrafter"/>
</dbReference>
<sequence length="655" mass="74852">MRKVSLPQDVRKWVTEELNLQPQHLPHDSFFEALCLGQGASVWKYVTQHVYHEKNVRVIRGNLQWFKMQQDKEVGRAEGQGEAARRQALQREIEELKVELNQLDCKISVAESQLTSEERSVRRSWAEGEESHWRAVLLQAYRQCCAQDRLSLCQDSSSVSRHCHSLAQLCRKAEVDLVFGSESTNGSTSLGPTGPQPQVLREVRSLCEERLLFFLSLQESELKSRHAAGTHLSHEQREAAFQHWLSAVEDLLRSHPPSHILSALQHLASQQHGSLQAKLDSVDVGRDVAALRFRYDNKHLQDISREEEELPSVKSLFQDGWAEVEHALVQLERTRTQVQQQRDQLNRLRKEALLDLQGSQPQSEPLARAVFELELEHVIQAAVRDSVQEQCLQLGQQIMDRQEALRSLRSQWQSIMDFRQLVDNKQEQIHALIKANSNAKSELSRFHTEIRQFAEGTLGPQCGAVMGATSALHNSVSQEVKLTGSLSLAALNRRLIEGLQRVPADWLSISRLQSPPLNTLCQSLDFPLYRAPEQLTAQAVSQQLELRLLHQLLQLHKLSQMRLHNEEALLPAPDQQALLRQVKEADEELLQSLLPRVRELSQRSSQGLLYCAQAKNAISHWWEQPVQYVLPEMCRGGLTLQKWLQRWRLAAKALE</sequence>
<feature type="coiled-coil region" evidence="1">
    <location>
        <begin position="324"/>
        <end position="355"/>
    </location>
</feature>
<comment type="caution">
    <text evidence="2">The sequence shown here is derived from an EMBL/GenBank/DDBJ whole genome shotgun (WGS) entry which is preliminary data.</text>
</comment>
<dbReference type="PANTHER" id="PTHR28588">
    <property type="entry name" value="HAUS AUGMIN-LIKE COMPLEX SUBUNIT 5"/>
    <property type="match status" value="1"/>
</dbReference>
<keyword evidence="1" id="KW-0175">Coiled coil</keyword>
<dbReference type="GO" id="GO:0051225">
    <property type="term" value="P:spindle assembly"/>
    <property type="evidence" value="ECO:0007669"/>
    <property type="project" value="InterPro"/>
</dbReference>
<dbReference type="OrthoDB" id="2019614at2759"/>
<reference evidence="2" key="1">
    <citation type="submission" date="2021-01" db="EMBL/GenBank/DDBJ databases">
        <authorList>
            <person name="Zahm M."/>
            <person name="Roques C."/>
            <person name="Cabau C."/>
            <person name="Klopp C."/>
            <person name="Donnadieu C."/>
            <person name="Jouanno E."/>
            <person name="Lampietro C."/>
            <person name="Louis A."/>
            <person name="Herpin A."/>
            <person name="Echchiki A."/>
            <person name="Berthelot C."/>
            <person name="Parey E."/>
            <person name="Roest-Crollius H."/>
            <person name="Braasch I."/>
            <person name="Postlethwait J."/>
            <person name="Bobe J."/>
            <person name="Montfort J."/>
            <person name="Bouchez O."/>
            <person name="Begum T."/>
            <person name="Mejri S."/>
            <person name="Adams A."/>
            <person name="Chen W.-J."/>
            <person name="Guiguen Y."/>
        </authorList>
    </citation>
    <scope>NUCLEOTIDE SEQUENCE</scope>
    <source>
        <tissue evidence="2">Blood</tissue>
    </source>
</reference>
<dbReference type="GO" id="GO:0070652">
    <property type="term" value="C:HAUS complex"/>
    <property type="evidence" value="ECO:0007669"/>
    <property type="project" value="InterPro"/>
</dbReference>
<dbReference type="PANTHER" id="PTHR28588:SF1">
    <property type="entry name" value="HAUS AUGMIN-LIKE COMPLEX SUBUNIT 5"/>
    <property type="match status" value="1"/>
</dbReference>
<organism evidence="2 3">
    <name type="scientific">Albula goreensis</name>
    <dbReference type="NCBI Taxonomy" id="1534307"/>
    <lineage>
        <taxon>Eukaryota</taxon>
        <taxon>Metazoa</taxon>
        <taxon>Chordata</taxon>
        <taxon>Craniata</taxon>
        <taxon>Vertebrata</taxon>
        <taxon>Euteleostomi</taxon>
        <taxon>Actinopterygii</taxon>
        <taxon>Neopterygii</taxon>
        <taxon>Teleostei</taxon>
        <taxon>Albuliformes</taxon>
        <taxon>Albulidae</taxon>
        <taxon>Albula</taxon>
    </lineage>
</organism>
<proteinExistence type="predicted"/>